<reference evidence="1 2" key="1">
    <citation type="submission" date="2015-12" db="EMBL/GenBank/DDBJ databases">
        <title>The genome of Folsomia candida.</title>
        <authorList>
            <person name="Faddeeva A."/>
            <person name="Derks M.F."/>
            <person name="Anvar Y."/>
            <person name="Smit S."/>
            <person name="Van Straalen N."/>
            <person name="Roelofs D."/>
        </authorList>
    </citation>
    <scope>NUCLEOTIDE SEQUENCE [LARGE SCALE GENOMIC DNA]</scope>
    <source>
        <strain evidence="1 2">VU population</strain>
        <tissue evidence="1">Whole body</tissue>
    </source>
</reference>
<dbReference type="Proteomes" id="UP000198287">
    <property type="component" value="Unassembled WGS sequence"/>
</dbReference>
<evidence type="ECO:0000313" key="2">
    <source>
        <dbReference type="Proteomes" id="UP000198287"/>
    </source>
</evidence>
<dbReference type="STRING" id="158441.A0A226DMV4"/>
<accession>A0A226DMV4</accession>
<dbReference type="OrthoDB" id="411646at2759"/>
<comment type="caution">
    <text evidence="1">The sequence shown here is derived from an EMBL/GenBank/DDBJ whole genome shotgun (WGS) entry which is preliminary data.</text>
</comment>
<dbReference type="AlphaFoldDB" id="A0A226DMV4"/>
<organism evidence="1 2">
    <name type="scientific">Folsomia candida</name>
    <name type="common">Springtail</name>
    <dbReference type="NCBI Taxonomy" id="158441"/>
    <lineage>
        <taxon>Eukaryota</taxon>
        <taxon>Metazoa</taxon>
        <taxon>Ecdysozoa</taxon>
        <taxon>Arthropoda</taxon>
        <taxon>Hexapoda</taxon>
        <taxon>Collembola</taxon>
        <taxon>Entomobryomorpha</taxon>
        <taxon>Isotomoidea</taxon>
        <taxon>Isotomidae</taxon>
        <taxon>Proisotominae</taxon>
        <taxon>Folsomia</taxon>
    </lineage>
</organism>
<gene>
    <name evidence="1" type="ORF">Fcan01_19421</name>
</gene>
<sequence>MIQGEEVTEEMETLVVGGTTQTPSPFSPFEQKAMDSSYDEDLNENPFFQSLITSCPDLFGQCVLEQWLICVPRRDSLPKYTFTLEDFTHHILRPVTKANGRHWSGESNCSSISIGSLPSSCGSLGSSSVEDQSHRWAAPPTSASANFFFASSTSASDQNLCFQLPLPTKIFSSNFRFQLKSSHPASSTSASDRFRPLPTKIFASSTSASDQNFLF</sequence>
<proteinExistence type="predicted"/>
<evidence type="ECO:0000313" key="1">
    <source>
        <dbReference type="EMBL" id="OXA45546.1"/>
    </source>
</evidence>
<name>A0A226DMV4_FOLCA</name>
<dbReference type="EMBL" id="LNIX01000017">
    <property type="protein sequence ID" value="OXA45546.1"/>
    <property type="molecule type" value="Genomic_DNA"/>
</dbReference>
<keyword evidence="2" id="KW-1185">Reference proteome</keyword>
<protein>
    <submittedName>
        <fullName evidence="1">Uncharacterized protein</fullName>
    </submittedName>
</protein>